<evidence type="ECO:0000313" key="6">
    <source>
        <dbReference type="EMBL" id="SVB52167.1"/>
    </source>
</evidence>
<dbReference type="PROSITE" id="PS00136">
    <property type="entry name" value="SUBTILASE_ASP"/>
    <property type="match status" value="1"/>
</dbReference>
<dbReference type="PROSITE" id="PS51892">
    <property type="entry name" value="SUBTILASE"/>
    <property type="match status" value="1"/>
</dbReference>
<keyword evidence="3" id="KW-0378">Hydrolase</keyword>
<dbReference type="InterPro" id="IPR050131">
    <property type="entry name" value="Peptidase_S8_subtilisin-like"/>
</dbReference>
<dbReference type="EMBL" id="UINC01045423">
    <property type="protein sequence ID" value="SVB52167.1"/>
    <property type="molecule type" value="Genomic_DNA"/>
</dbReference>
<sequence>SYESSNETAILSITGVSGGGATESGNQSVTITINEYALNSGTQLTYNSSNASTMASSTEFKNFRYSSGASSQNPLEVVNAHKAYGYGLTGSGETIAIVDSGFWTEHEELDSSAKTITSYGTLVAATGVTAGADHGLFVSSVAAGEDDGLGMQGVAPGANLHLSDYYNNNGNTYWPTHWALATDNASSAVVQNNSWGLNTTYSALTTYMSDNSVDASTAYSAYWNAAGYTANKTSWDQYITALNNFQSHGVIVRALSNSASELSIDAAIPEQYSDLAEAWIAAVNIEITGTSGNETYTRKSAPCGVAGKYCLGADGWQVNGAAYDSSDKDLYWQGYSGTSFVAPMISGAVALLAEAFPNHTPEQLTDRLLASADNAFFTHDAAVSFGNGVSHGYDDEFGHGVMDIYAALNPITSSAYTQIFTGNSMDDNSSFQLGESQLLTSSSFGDSVQRGLVGEVGYTYDDLDGGFKYDLTSHVDLSNMNAPSVHLSTELNNLSDSLKNTLTPEWKNNFSQVAASFSVNDKLNTALSIGASSLPVQSFFDSDIDSSVNLIDY</sequence>
<dbReference type="PRINTS" id="PR00723">
    <property type="entry name" value="SUBTILISIN"/>
</dbReference>
<dbReference type="GO" id="GO:0004252">
    <property type="term" value="F:serine-type endopeptidase activity"/>
    <property type="evidence" value="ECO:0007669"/>
    <property type="project" value="InterPro"/>
</dbReference>
<dbReference type="InterPro" id="IPR000209">
    <property type="entry name" value="Peptidase_S8/S53_dom"/>
</dbReference>
<keyword evidence="4" id="KW-0720">Serine protease</keyword>
<evidence type="ECO:0000256" key="4">
    <source>
        <dbReference type="ARBA" id="ARBA00022825"/>
    </source>
</evidence>
<dbReference type="AlphaFoldDB" id="A0A382EQR5"/>
<dbReference type="GO" id="GO:0006508">
    <property type="term" value="P:proteolysis"/>
    <property type="evidence" value="ECO:0007669"/>
    <property type="project" value="UniProtKB-KW"/>
</dbReference>
<feature type="domain" description="Peptidase S8/S53" evidence="5">
    <location>
        <begin position="90"/>
        <end position="388"/>
    </location>
</feature>
<evidence type="ECO:0000256" key="1">
    <source>
        <dbReference type="ARBA" id="ARBA00011073"/>
    </source>
</evidence>
<dbReference type="Gene3D" id="3.40.50.200">
    <property type="entry name" value="Peptidase S8/S53 domain"/>
    <property type="match status" value="1"/>
</dbReference>
<dbReference type="PANTHER" id="PTHR43806">
    <property type="entry name" value="PEPTIDASE S8"/>
    <property type="match status" value="1"/>
</dbReference>
<protein>
    <recommendedName>
        <fullName evidence="5">Peptidase S8/S53 domain-containing protein</fullName>
    </recommendedName>
</protein>
<reference evidence="6" key="1">
    <citation type="submission" date="2018-05" db="EMBL/GenBank/DDBJ databases">
        <authorList>
            <person name="Lanie J.A."/>
            <person name="Ng W.-L."/>
            <person name="Kazmierczak K.M."/>
            <person name="Andrzejewski T.M."/>
            <person name="Davidsen T.M."/>
            <person name="Wayne K.J."/>
            <person name="Tettelin H."/>
            <person name="Glass J.I."/>
            <person name="Rusch D."/>
            <person name="Podicherti R."/>
            <person name="Tsui H.-C.T."/>
            <person name="Winkler M.E."/>
        </authorList>
    </citation>
    <scope>NUCLEOTIDE SEQUENCE</scope>
</reference>
<gene>
    <name evidence="6" type="ORF">METZ01_LOCUS205021</name>
</gene>
<comment type="similarity">
    <text evidence="1">Belongs to the peptidase S8 family.</text>
</comment>
<organism evidence="6">
    <name type="scientific">marine metagenome</name>
    <dbReference type="NCBI Taxonomy" id="408172"/>
    <lineage>
        <taxon>unclassified sequences</taxon>
        <taxon>metagenomes</taxon>
        <taxon>ecological metagenomes</taxon>
    </lineage>
</organism>
<feature type="non-terminal residue" evidence="6">
    <location>
        <position position="553"/>
    </location>
</feature>
<proteinExistence type="inferred from homology"/>
<dbReference type="Pfam" id="PF00082">
    <property type="entry name" value="Peptidase_S8"/>
    <property type="match status" value="1"/>
</dbReference>
<dbReference type="PANTHER" id="PTHR43806:SF11">
    <property type="entry name" value="CEREVISIN-RELATED"/>
    <property type="match status" value="1"/>
</dbReference>
<dbReference type="InterPro" id="IPR015500">
    <property type="entry name" value="Peptidase_S8_subtilisin-rel"/>
</dbReference>
<keyword evidence="2" id="KW-0645">Protease</keyword>
<feature type="non-terminal residue" evidence="6">
    <location>
        <position position="1"/>
    </location>
</feature>
<evidence type="ECO:0000256" key="3">
    <source>
        <dbReference type="ARBA" id="ARBA00022801"/>
    </source>
</evidence>
<evidence type="ECO:0000259" key="5">
    <source>
        <dbReference type="Pfam" id="PF00082"/>
    </source>
</evidence>
<accession>A0A382EQR5</accession>
<dbReference type="SUPFAM" id="SSF52743">
    <property type="entry name" value="Subtilisin-like"/>
    <property type="match status" value="1"/>
</dbReference>
<name>A0A382EQR5_9ZZZZ</name>
<dbReference type="InterPro" id="IPR036852">
    <property type="entry name" value="Peptidase_S8/S53_dom_sf"/>
</dbReference>
<dbReference type="InterPro" id="IPR023827">
    <property type="entry name" value="Peptidase_S8_Asp-AS"/>
</dbReference>
<evidence type="ECO:0000256" key="2">
    <source>
        <dbReference type="ARBA" id="ARBA00022670"/>
    </source>
</evidence>